<proteinExistence type="predicted"/>
<evidence type="ECO:0000256" key="1">
    <source>
        <dbReference type="SAM" id="SignalP"/>
    </source>
</evidence>
<reference evidence="2" key="4">
    <citation type="submission" date="2025-08" db="UniProtKB">
        <authorList>
            <consortium name="Ensembl"/>
        </authorList>
    </citation>
    <scope>IDENTIFICATION</scope>
</reference>
<keyword evidence="3" id="KW-1185">Reference proteome</keyword>
<organism evidence="2 3">
    <name type="scientific">Callorhinchus milii</name>
    <name type="common">Ghost shark</name>
    <dbReference type="NCBI Taxonomy" id="7868"/>
    <lineage>
        <taxon>Eukaryota</taxon>
        <taxon>Metazoa</taxon>
        <taxon>Chordata</taxon>
        <taxon>Craniata</taxon>
        <taxon>Vertebrata</taxon>
        <taxon>Chondrichthyes</taxon>
        <taxon>Holocephali</taxon>
        <taxon>Chimaeriformes</taxon>
        <taxon>Callorhinchidae</taxon>
        <taxon>Callorhinchus</taxon>
    </lineage>
</organism>
<dbReference type="AlphaFoldDB" id="A0A4W3I257"/>
<reference evidence="3" key="1">
    <citation type="journal article" date="2006" name="Science">
        <title>Ancient noncoding elements conserved in the human genome.</title>
        <authorList>
            <person name="Venkatesh B."/>
            <person name="Kirkness E.F."/>
            <person name="Loh Y.H."/>
            <person name="Halpern A.L."/>
            <person name="Lee A.P."/>
            <person name="Johnson J."/>
            <person name="Dandona N."/>
            <person name="Viswanathan L.D."/>
            <person name="Tay A."/>
            <person name="Venter J.C."/>
            <person name="Strausberg R.L."/>
            <person name="Brenner S."/>
        </authorList>
    </citation>
    <scope>NUCLEOTIDE SEQUENCE [LARGE SCALE GENOMIC DNA]</scope>
</reference>
<feature type="signal peptide" evidence="1">
    <location>
        <begin position="1"/>
        <end position="21"/>
    </location>
</feature>
<accession>A0A4W3I257</accession>
<dbReference type="GO" id="GO:0016485">
    <property type="term" value="P:protein processing"/>
    <property type="evidence" value="ECO:0007669"/>
    <property type="project" value="InterPro"/>
</dbReference>
<dbReference type="GeneTree" id="ENSGT00390000014633"/>
<reference evidence="3" key="3">
    <citation type="journal article" date="2014" name="Nature">
        <title>Elephant shark genome provides unique insights into gnathostome evolution.</title>
        <authorList>
            <consortium name="International Elephant Shark Genome Sequencing Consortium"/>
            <person name="Venkatesh B."/>
            <person name="Lee A.P."/>
            <person name="Ravi V."/>
            <person name="Maurya A.K."/>
            <person name="Lian M.M."/>
            <person name="Swann J.B."/>
            <person name="Ohta Y."/>
            <person name="Flajnik M.F."/>
            <person name="Sutoh Y."/>
            <person name="Kasahara M."/>
            <person name="Hoon S."/>
            <person name="Gangu V."/>
            <person name="Roy S.W."/>
            <person name="Irimia M."/>
            <person name="Korzh V."/>
            <person name="Kondrychyn I."/>
            <person name="Lim Z.W."/>
            <person name="Tay B.H."/>
            <person name="Tohari S."/>
            <person name="Kong K.W."/>
            <person name="Ho S."/>
            <person name="Lorente-Galdos B."/>
            <person name="Quilez J."/>
            <person name="Marques-Bonet T."/>
            <person name="Raney B.J."/>
            <person name="Ingham P.W."/>
            <person name="Tay A."/>
            <person name="Hillier L.W."/>
            <person name="Minx P."/>
            <person name="Boehm T."/>
            <person name="Wilson R.K."/>
            <person name="Brenner S."/>
            <person name="Warren W.C."/>
        </authorList>
    </citation>
    <scope>NUCLEOTIDE SEQUENCE [LARGE SCALE GENOMIC DNA]</scope>
</reference>
<feature type="chain" id="PRO_5021335350" evidence="1">
    <location>
        <begin position="22"/>
        <end position="171"/>
    </location>
</feature>
<dbReference type="STRING" id="7868.ENSCMIP00000022787"/>
<name>A0A4W3I257_CALMI</name>
<protein>
    <submittedName>
        <fullName evidence="2">Uncharacterized protein</fullName>
    </submittedName>
</protein>
<dbReference type="GO" id="GO:0007220">
    <property type="term" value="P:Notch receptor processing"/>
    <property type="evidence" value="ECO:0007669"/>
    <property type="project" value="TreeGrafter"/>
</dbReference>
<dbReference type="PANTHER" id="PTHR21092:SF0">
    <property type="entry name" value="NICASTRIN"/>
    <property type="match status" value="1"/>
</dbReference>
<dbReference type="GO" id="GO:0005886">
    <property type="term" value="C:plasma membrane"/>
    <property type="evidence" value="ECO:0007669"/>
    <property type="project" value="TreeGrafter"/>
</dbReference>
<reference evidence="3" key="2">
    <citation type="journal article" date="2007" name="PLoS Biol.">
        <title>Survey sequencing and comparative analysis of the elephant shark (Callorhinchus milii) genome.</title>
        <authorList>
            <person name="Venkatesh B."/>
            <person name="Kirkness E.F."/>
            <person name="Loh Y.H."/>
            <person name="Halpern A.L."/>
            <person name="Lee A.P."/>
            <person name="Johnson J."/>
            <person name="Dandona N."/>
            <person name="Viswanathan L.D."/>
            <person name="Tay A."/>
            <person name="Venter J.C."/>
            <person name="Strausberg R.L."/>
            <person name="Brenner S."/>
        </authorList>
    </citation>
    <scope>NUCLEOTIDE SEQUENCE [LARGE SCALE GENOMIC DNA]</scope>
</reference>
<dbReference type="Ensembl" id="ENSCMIT00000023176.1">
    <property type="protein sequence ID" value="ENSCMIP00000022787.1"/>
    <property type="gene ID" value="ENSCMIG00000010233.1"/>
</dbReference>
<evidence type="ECO:0000313" key="2">
    <source>
        <dbReference type="Ensembl" id="ENSCMIP00000022787.1"/>
    </source>
</evidence>
<sequence length="171" mass="18838">VSLTLSLSLSLSIFLVLSLSADKPLTFYVAVQSPVPVTRIVQQILGNVTGTVTNLTQENCTNGDQTLKGSYSYFWIDGDANKTESHCVQAYVWLTKAQSPAFHLKDYTSRAFSTWTESRWKDISARIYLVSSKQLEVPLSLSLSISLSRSLHPPASPKPLPQSLSFCASFC</sequence>
<evidence type="ECO:0000313" key="3">
    <source>
        <dbReference type="Proteomes" id="UP000314986"/>
    </source>
</evidence>
<dbReference type="Proteomes" id="UP000314986">
    <property type="component" value="Unassembled WGS sequence"/>
</dbReference>
<dbReference type="InParanoid" id="A0A4W3I257"/>
<keyword evidence="1" id="KW-0732">Signal</keyword>
<reference evidence="2" key="5">
    <citation type="submission" date="2025-09" db="UniProtKB">
        <authorList>
            <consortium name="Ensembl"/>
        </authorList>
    </citation>
    <scope>IDENTIFICATION</scope>
</reference>
<dbReference type="PANTHER" id="PTHR21092">
    <property type="entry name" value="NICASTRIN"/>
    <property type="match status" value="1"/>
</dbReference>
<dbReference type="InterPro" id="IPR008710">
    <property type="entry name" value="Nicastrin"/>
</dbReference>